<reference evidence="1 2" key="1">
    <citation type="journal article" date="2023" name="FEMS Microbes">
        <title>Whole genomes of deep-sea sponge-associated bacteria exhibit high novel natural product potential.</title>
        <authorList>
            <person name="Hesketh-Best P.J."/>
            <person name="January G.G."/>
            <person name="Koch M.J."/>
            <person name="Warburton P.J."/>
            <person name="Howell K.L."/>
            <person name="Upton M."/>
        </authorList>
    </citation>
    <scope>NUCLEOTIDE SEQUENCE [LARGE SCALE GENOMIC DNA]</scope>
    <source>
        <strain evidence="1 2">PC206-O</strain>
    </source>
</reference>
<organism evidence="1 2">
    <name type="scientific">Brevundimonas vesicularis</name>
    <name type="common">Pseudomonas vesicularis</name>
    <dbReference type="NCBI Taxonomy" id="41276"/>
    <lineage>
        <taxon>Bacteria</taxon>
        <taxon>Pseudomonadati</taxon>
        <taxon>Pseudomonadota</taxon>
        <taxon>Alphaproteobacteria</taxon>
        <taxon>Caulobacterales</taxon>
        <taxon>Caulobacteraceae</taxon>
        <taxon>Brevundimonas</taxon>
    </lineage>
</organism>
<dbReference type="PANTHER" id="PTHR35894">
    <property type="entry name" value="GENERAL SECRETION PATHWAY PROTEIN A-RELATED"/>
    <property type="match status" value="1"/>
</dbReference>
<sequence length="299" mass="32886">MVSSLPAGSPTNELHRLDDILRDRWLSNPVSDAALERALMALLSAGRIRPRALLFTGPPNSGKSALRQKLMMEMGRLGTLPGRGRPPVTLEIEAPTEADEGRFYEAILEAGHRYIPSGAARTLLRAVNSFFEDLRPDALLIDEANNLSVFTGVRGAVCLNAIRRLCNVHKVSLLCFGTPPAKMAFEADEQLENRFEIVELAPLAPADFVEFVTLLSEAMPLQFTAEWTSQMLDTAYELTGGYVGRAAYLIKESAIEAVRIGTEQITAEIIQAPELATRLGALDLARRYAGRRTRGPRKR</sequence>
<dbReference type="PANTHER" id="PTHR35894:SF7">
    <property type="entry name" value="GENERAL SECRETION PATHWAY PROTEIN A-RELATED"/>
    <property type="match status" value="1"/>
</dbReference>
<proteinExistence type="predicted"/>
<dbReference type="Pfam" id="PF05621">
    <property type="entry name" value="TniB"/>
    <property type="match status" value="1"/>
</dbReference>
<gene>
    <name evidence="1" type="ORF">NJD11_09300</name>
</gene>
<dbReference type="InterPro" id="IPR052026">
    <property type="entry name" value="ExeA_AAA_ATPase_DNA-bind"/>
</dbReference>
<evidence type="ECO:0000313" key="1">
    <source>
        <dbReference type="EMBL" id="MDX2335133.1"/>
    </source>
</evidence>
<name>A0ABU4KQ61_BREVE</name>
<dbReference type="InterPro" id="IPR008868">
    <property type="entry name" value="TniB"/>
</dbReference>
<dbReference type="SUPFAM" id="SSF52540">
    <property type="entry name" value="P-loop containing nucleoside triphosphate hydrolases"/>
    <property type="match status" value="1"/>
</dbReference>
<keyword evidence="2" id="KW-1185">Reference proteome</keyword>
<evidence type="ECO:0000313" key="2">
    <source>
        <dbReference type="Proteomes" id="UP001272940"/>
    </source>
</evidence>
<dbReference type="RefSeq" id="WP_174085111.1">
    <property type="nucleotide sequence ID" value="NZ_JABTYI010000001.1"/>
</dbReference>
<dbReference type="InterPro" id="IPR027417">
    <property type="entry name" value="P-loop_NTPase"/>
</dbReference>
<protein>
    <submittedName>
        <fullName evidence="1">TniB family NTP-binding protein</fullName>
    </submittedName>
</protein>
<dbReference type="EMBL" id="JAMYEC010000005">
    <property type="protein sequence ID" value="MDX2335133.1"/>
    <property type="molecule type" value="Genomic_DNA"/>
</dbReference>
<dbReference type="Proteomes" id="UP001272940">
    <property type="component" value="Unassembled WGS sequence"/>
</dbReference>
<comment type="caution">
    <text evidence="1">The sequence shown here is derived from an EMBL/GenBank/DDBJ whole genome shotgun (WGS) entry which is preliminary data.</text>
</comment>
<dbReference type="Gene3D" id="3.40.50.300">
    <property type="entry name" value="P-loop containing nucleotide triphosphate hydrolases"/>
    <property type="match status" value="1"/>
</dbReference>
<accession>A0ABU4KQ61</accession>